<organism evidence="5 6">
    <name type="scientific">Bodo saltans</name>
    <name type="common">Flagellated protozoan</name>
    <dbReference type="NCBI Taxonomy" id="75058"/>
    <lineage>
        <taxon>Eukaryota</taxon>
        <taxon>Discoba</taxon>
        <taxon>Euglenozoa</taxon>
        <taxon>Kinetoplastea</taxon>
        <taxon>Metakinetoplastina</taxon>
        <taxon>Eubodonida</taxon>
        <taxon>Bodonidae</taxon>
        <taxon>Bodo</taxon>
    </lineage>
</organism>
<evidence type="ECO:0000256" key="2">
    <source>
        <dbReference type="ARBA" id="ARBA00023054"/>
    </source>
</evidence>
<keyword evidence="6" id="KW-1185">Reference proteome</keyword>
<keyword evidence="3" id="KW-0966">Cell projection</keyword>
<keyword evidence="2 4" id="KW-0175">Coiled coil</keyword>
<dbReference type="PANTHER" id="PTHR31978:SF1">
    <property type="entry name" value="INTRAFLAGELLAR TRANSPORT PROTEIN 20 HOMOLOG"/>
    <property type="match status" value="1"/>
</dbReference>
<name>A0A0S4JMX1_BODSA</name>
<dbReference type="Pfam" id="PF14931">
    <property type="entry name" value="IFT20"/>
    <property type="match status" value="1"/>
</dbReference>
<dbReference type="GO" id="GO:0036064">
    <property type="term" value="C:ciliary basal body"/>
    <property type="evidence" value="ECO:0007669"/>
    <property type="project" value="TreeGrafter"/>
</dbReference>
<comment type="subcellular location">
    <subcellularLocation>
        <location evidence="1">Cell projection</location>
        <location evidence="1">Cilium</location>
    </subcellularLocation>
</comment>
<evidence type="ECO:0000256" key="1">
    <source>
        <dbReference type="ARBA" id="ARBA00004138"/>
    </source>
</evidence>
<dbReference type="OrthoDB" id="10254896at2759"/>
<accession>A0A0S4JMX1</accession>
<keyword evidence="5" id="KW-0969">Cilium</keyword>
<gene>
    <name evidence="5" type="ORF">BSAL_32395</name>
</gene>
<sequence>MEEDKVVVFDTNGAIRIYDPEKYDQLTKTLGAQKDYIQKMDEFKSIVTQTMGIVQQLGQAIEKEKLRAIGSRNVVESENEARKNALVEAQIHLREKQIELDRYIAEYNSLQKVESEQKAIIQRLSLSSTD</sequence>
<evidence type="ECO:0000313" key="6">
    <source>
        <dbReference type="Proteomes" id="UP000051952"/>
    </source>
</evidence>
<feature type="coiled-coil region" evidence="4">
    <location>
        <begin position="86"/>
        <end position="113"/>
    </location>
</feature>
<proteinExistence type="predicted"/>
<evidence type="ECO:0000313" key="5">
    <source>
        <dbReference type="EMBL" id="CUG91500.1"/>
    </source>
</evidence>
<reference evidence="6" key="1">
    <citation type="submission" date="2015-09" db="EMBL/GenBank/DDBJ databases">
        <authorList>
            <consortium name="Pathogen Informatics"/>
        </authorList>
    </citation>
    <scope>NUCLEOTIDE SEQUENCE [LARGE SCALE GENOMIC DNA]</scope>
    <source>
        <strain evidence="6">Lake Konstanz</strain>
    </source>
</reference>
<dbReference type="Proteomes" id="UP000051952">
    <property type="component" value="Unassembled WGS sequence"/>
</dbReference>
<dbReference type="GO" id="GO:0060271">
    <property type="term" value="P:cilium assembly"/>
    <property type="evidence" value="ECO:0007669"/>
    <property type="project" value="TreeGrafter"/>
</dbReference>
<dbReference type="EMBL" id="CYKH01001934">
    <property type="protein sequence ID" value="CUG91500.1"/>
    <property type="molecule type" value="Genomic_DNA"/>
</dbReference>
<dbReference type="AlphaFoldDB" id="A0A0S4JMX1"/>
<dbReference type="GO" id="GO:0030990">
    <property type="term" value="C:intraciliary transport particle"/>
    <property type="evidence" value="ECO:0007669"/>
    <property type="project" value="TreeGrafter"/>
</dbReference>
<dbReference type="GO" id="GO:0097546">
    <property type="term" value="C:ciliary base"/>
    <property type="evidence" value="ECO:0007669"/>
    <property type="project" value="TreeGrafter"/>
</dbReference>
<keyword evidence="5" id="KW-0282">Flagellum</keyword>
<dbReference type="InterPro" id="IPR028172">
    <property type="entry name" value="FT20"/>
</dbReference>
<dbReference type="GO" id="GO:0005737">
    <property type="term" value="C:cytoplasm"/>
    <property type="evidence" value="ECO:0007669"/>
    <property type="project" value="TreeGrafter"/>
</dbReference>
<dbReference type="PANTHER" id="PTHR31978">
    <property type="entry name" value="INTRAFLAGELLAR TRANSPORT PROTEIN 20 HOMOLOG"/>
    <property type="match status" value="1"/>
</dbReference>
<evidence type="ECO:0000256" key="3">
    <source>
        <dbReference type="ARBA" id="ARBA00023273"/>
    </source>
</evidence>
<dbReference type="GO" id="GO:0061512">
    <property type="term" value="P:protein localization to cilium"/>
    <property type="evidence" value="ECO:0007669"/>
    <property type="project" value="TreeGrafter"/>
</dbReference>
<evidence type="ECO:0000256" key="4">
    <source>
        <dbReference type="SAM" id="Coils"/>
    </source>
</evidence>
<dbReference type="OMA" id="TMAKQRQ"/>
<dbReference type="GO" id="GO:0097730">
    <property type="term" value="C:non-motile cilium"/>
    <property type="evidence" value="ECO:0007669"/>
    <property type="project" value="TreeGrafter"/>
</dbReference>
<dbReference type="VEuPathDB" id="TriTrypDB:BSAL_32395"/>
<protein>
    <submittedName>
        <fullName evidence="5">Intraflagellar transport protein, putative</fullName>
    </submittedName>
</protein>